<dbReference type="CDD" id="cd00093">
    <property type="entry name" value="HTH_XRE"/>
    <property type="match status" value="1"/>
</dbReference>
<evidence type="ECO:0000256" key="5">
    <source>
        <dbReference type="ARBA" id="ARBA00023163"/>
    </source>
</evidence>
<evidence type="ECO:0000256" key="1">
    <source>
        <dbReference type="ARBA" id="ARBA00009802"/>
    </source>
</evidence>
<comment type="similarity">
    <text evidence="1">Belongs to the MBF1 family.</text>
</comment>
<evidence type="ECO:0000259" key="8">
    <source>
        <dbReference type="PROSITE" id="PS50943"/>
    </source>
</evidence>
<evidence type="ECO:0000313" key="9">
    <source>
        <dbReference type="EMBL" id="KAL1875370.1"/>
    </source>
</evidence>
<accession>A0ABR3XI97</accession>
<dbReference type="PANTHER" id="PTHR10245:SF15">
    <property type="entry name" value="ENDOTHELIAL DIFFERENTIATION-RELATED FACTOR 1"/>
    <property type="match status" value="1"/>
</dbReference>
<keyword evidence="3" id="KW-0805">Transcription regulation</keyword>
<feature type="region of interest" description="Disordered" evidence="7">
    <location>
        <begin position="1"/>
        <end position="22"/>
    </location>
</feature>
<dbReference type="PANTHER" id="PTHR10245">
    <property type="entry name" value="ENDOTHELIAL DIFFERENTIATION-RELATED FACTOR 1 MULTIPROTEIN BRIDGING FACTOR 1"/>
    <property type="match status" value="1"/>
</dbReference>
<evidence type="ECO:0000313" key="10">
    <source>
        <dbReference type="Proteomes" id="UP001583177"/>
    </source>
</evidence>
<dbReference type="SMART" id="SM00530">
    <property type="entry name" value="HTH_XRE"/>
    <property type="match status" value="1"/>
</dbReference>
<evidence type="ECO:0000256" key="7">
    <source>
        <dbReference type="SAM" id="MobiDB-lite"/>
    </source>
</evidence>
<dbReference type="EMBL" id="JAWRVE010000019">
    <property type="protein sequence ID" value="KAL1875370.1"/>
    <property type="molecule type" value="Genomic_DNA"/>
</dbReference>
<evidence type="ECO:0000256" key="4">
    <source>
        <dbReference type="ARBA" id="ARBA00023125"/>
    </source>
</evidence>
<keyword evidence="10" id="KW-1185">Reference proteome</keyword>
<evidence type="ECO:0000256" key="6">
    <source>
        <dbReference type="ARBA" id="ARBA00035107"/>
    </source>
</evidence>
<dbReference type="PROSITE" id="PS50943">
    <property type="entry name" value="HTH_CROC1"/>
    <property type="match status" value="1"/>
</dbReference>
<protein>
    <recommendedName>
        <fullName evidence="2">Multiprotein-bridging factor 1</fullName>
    </recommendedName>
</protein>
<keyword evidence="4" id="KW-0238">DNA-binding</keyword>
<organism evidence="9 10">
    <name type="scientific">Diaporthe australafricana</name>
    <dbReference type="NCBI Taxonomy" id="127596"/>
    <lineage>
        <taxon>Eukaryota</taxon>
        <taxon>Fungi</taxon>
        <taxon>Dikarya</taxon>
        <taxon>Ascomycota</taxon>
        <taxon>Pezizomycotina</taxon>
        <taxon>Sordariomycetes</taxon>
        <taxon>Sordariomycetidae</taxon>
        <taxon>Diaporthales</taxon>
        <taxon>Diaporthaceae</taxon>
        <taxon>Diaporthe</taxon>
    </lineage>
</organism>
<dbReference type="Pfam" id="PF01381">
    <property type="entry name" value="HTH_3"/>
    <property type="match status" value="1"/>
</dbReference>
<dbReference type="InterPro" id="IPR001387">
    <property type="entry name" value="Cro/C1-type_HTH"/>
</dbReference>
<comment type="function">
    <text evidence="6">Transcriptional coactivator that stimulates GCN4-dependent transcriptional activity by bridging the DNA-binding region of GCN4 and TBP (SPT15), thereby recruiting TBP to GCN4-bound promoters. Involved in induction of the ribosome quality control (RQC) pathway; a pathway that degrades nascent peptide chains during problematic translation. Required to prevent stalled ribosomes from frameshifting.</text>
</comment>
<dbReference type="InterPro" id="IPR010982">
    <property type="entry name" value="Lambda_DNA-bd_dom_sf"/>
</dbReference>
<sequence length="156" mass="16477">MADWDQVTKIGKSVRGGAGERETVVKGKSALNAAMRSGAVVGSEKKYAIGNAGKAGGEGQRMTKVDRSDDIVKPKTVGVKVAEAIKAARNAQTPTMTQKELATKCNTTPTVVADFERGTAAPDQKVLGNLERVLNVKLRGNDIGQPKFPKKDAAKK</sequence>
<gene>
    <name evidence="9" type="primary">MBF1</name>
    <name evidence="9" type="ORF">Daus18300_003109</name>
</gene>
<dbReference type="Proteomes" id="UP001583177">
    <property type="component" value="Unassembled WGS sequence"/>
</dbReference>
<dbReference type="InterPro" id="IPR013729">
    <property type="entry name" value="MBF1_N"/>
</dbReference>
<keyword evidence="5" id="KW-0804">Transcription</keyword>
<dbReference type="Pfam" id="PF08523">
    <property type="entry name" value="MBF1"/>
    <property type="match status" value="1"/>
</dbReference>
<dbReference type="Gene3D" id="1.10.260.40">
    <property type="entry name" value="lambda repressor-like DNA-binding domains"/>
    <property type="match status" value="1"/>
</dbReference>
<reference evidence="9 10" key="1">
    <citation type="journal article" date="2024" name="IMA Fungus">
        <title>IMA Genome - F19 : A genome assembly and annotation guide to empower mycologists, including annotated draft genome sequences of Ceratocystis pirilliformis, Diaporthe australafricana, Fusarium ophioides, Paecilomyces lecythidis, and Sporothrix stenoceras.</title>
        <authorList>
            <person name="Aylward J."/>
            <person name="Wilson A.M."/>
            <person name="Visagie C.M."/>
            <person name="Spraker J."/>
            <person name="Barnes I."/>
            <person name="Buitendag C."/>
            <person name="Ceriani C."/>
            <person name="Del Mar Angel L."/>
            <person name="du Plessis D."/>
            <person name="Fuchs T."/>
            <person name="Gasser K."/>
            <person name="Kramer D."/>
            <person name="Li W."/>
            <person name="Munsamy K."/>
            <person name="Piso A."/>
            <person name="Price J.L."/>
            <person name="Sonnekus B."/>
            <person name="Thomas C."/>
            <person name="van der Nest A."/>
            <person name="van Dijk A."/>
            <person name="van Heerden A."/>
            <person name="van Vuuren N."/>
            <person name="Yilmaz N."/>
            <person name="Duong T.A."/>
            <person name="van der Merwe N.A."/>
            <person name="Wingfield M.J."/>
            <person name="Wingfield B.D."/>
        </authorList>
    </citation>
    <scope>NUCLEOTIDE SEQUENCE [LARGE SCALE GENOMIC DNA]</scope>
    <source>
        <strain evidence="9 10">CMW 18300</strain>
    </source>
</reference>
<feature type="domain" description="HTH cro/C1-type" evidence="8">
    <location>
        <begin position="85"/>
        <end position="141"/>
    </location>
</feature>
<comment type="caution">
    <text evidence="9">The sequence shown here is derived from an EMBL/GenBank/DDBJ whole genome shotgun (WGS) entry which is preliminary data.</text>
</comment>
<evidence type="ECO:0000256" key="3">
    <source>
        <dbReference type="ARBA" id="ARBA00023015"/>
    </source>
</evidence>
<proteinExistence type="inferred from homology"/>
<evidence type="ECO:0000256" key="2">
    <source>
        <dbReference type="ARBA" id="ARBA00014317"/>
    </source>
</evidence>
<name>A0ABR3XI97_9PEZI</name>
<dbReference type="SUPFAM" id="SSF47413">
    <property type="entry name" value="lambda repressor-like DNA-binding domains"/>
    <property type="match status" value="1"/>
</dbReference>